<gene>
    <name evidence="1" type="ORF">LRP49_24385</name>
</gene>
<evidence type="ECO:0000313" key="2">
    <source>
        <dbReference type="Proteomes" id="UP001149821"/>
    </source>
</evidence>
<protein>
    <submittedName>
        <fullName evidence="1">Uncharacterized protein</fullName>
    </submittedName>
</protein>
<dbReference type="Proteomes" id="UP001149821">
    <property type="component" value="Unassembled WGS sequence"/>
</dbReference>
<dbReference type="RefSeq" id="WP_274146188.1">
    <property type="nucleotide sequence ID" value="NZ_JAJUBB010000036.1"/>
</dbReference>
<proteinExistence type="predicted"/>
<feature type="non-terminal residue" evidence="1">
    <location>
        <position position="1"/>
    </location>
</feature>
<comment type="caution">
    <text evidence="1">The sequence shown here is derived from an EMBL/GenBank/DDBJ whole genome shotgun (WGS) entry which is preliminary data.</text>
</comment>
<keyword evidence="2" id="KW-1185">Reference proteome</keyword>
<name>A0ABT5QUX7_9GAMM</name>
<dbReference type="EMBL" id="JAJUBB010000036">
    <property type="protein sequence ID" value="MDD1784320.1"/>
    <property type="molecule type" value="Genomic_DNA"/>
</dbReference>
<sequence length="69" mass="7880">LTSPEGSVKSLPLDLHVLGLPPAFNLSHDQTLQLKFWLNEYCFVSSSKRRNELTVPITPKSFRLVTQFH</sequence>
<accession>A0ABT5QUX7</accession>
<evidence type="ECO:0000313" key="1">
    <source>
        <dbReference type="EMBL" id="MDD1784320.1"/>
    </source>
</evidence>
<reference evidence="1" key="1">
    <citation type="submission" date="2021-12" db="EMBL/GenBank/DDBJ databases">
        <title>Enterovibrio ZSDZ35 sp. nov. and Enterovibrio ZSDZ42 sp. nov., isolated from coastal seawater in Qingdao.</title>
        <authorList>
            <person name="Zhang P."/>
        </authorList>
    </citation>
    <scope>NUCLEOTIDE SEQUENCE</scope>
    <source>
        <strain evidence="1">ZSDZ35</strain>
    </source>
</reference>
<organism evidence="1 2">
    <name type="scientific">Enterovibrio qingdaonensis</name>
    <dbReference type="NCBI Taxonomy" id="2899818"/>
    <lineage>
        <taxon>Bacteria</taxon>
        <taxon>Pseudomonadati</taxon>
        <taxon>Pseudomonadota</taxon>
        <taxon>Gammaproteobacteria</taxon>
        <taxon>Vibrionales</taxon>
        <taxon>Vibrionaceae</taxon>
        <taxon>Enterovibrio</taxon>
    </lineage>
</organism>